<dbReference type="PRINTS" id="PR00723">
    <property type="entry name" value="SUBTILISIN"/>
</dbReference>
<keyword evidence="9" id="KW-1185">Reference proteome</keyword>
<evidence type="ECO:0000313" key="9">
    <source>
        <dbReference type="Proteomes" id="UP000763557"/>
    </source>
</evidence>
<feature type="active site" description="Charge relay system" evidence="5">
    <location>
        <position position="148"/>
    </location>
</feature>
<dbReference type="PANTHER" id="PTHR43806:SF11">
    <property type="entry name" value="CEREVISIN-RELATED"/>
    <property type="match status" value="1"/>
</dbReference>
<evidence type="ECO:0000256" key="6">
    <source>
        <dbReference type="RuleBase" id="RU003355"/>
    </source>
</evidence>
<dbReference type="SUPFAM" id="SSF52743">
    <property type="entry name" value="Subtilisin-like"/>
    <property type="match status" value="1"/>
</dbReference>
<dbReference type="InterPro" id="IPR023828">
    <property type="entry name" value="Peptidase_S8_Ser-AS"/>
</dbReference>
<keyword evidence="3 5" id="KW-0378">Hydrolase</keyword>
<protein>
    <submittedName>
        <fullName evidence="8">Thermophilic serine proteinase</fullName>
    </submittedName>
</protein>
<keyword evidence="4 5" id="KW-0720">Serine protease</keyword>
<comment type="caution">
    <text evidence="8">The sequence shown here is derived from an EMBL/GenBank/DDBJ whole genome shotgun (WGS) entry which is preliminary data.</text>
</comment>
<dbReference type="InterPro" id="IPR050131">
    <property type="entry name" value="Peptidase_S8_subtilisin-like"/>
</dbReference>
<keyword evidence="2 5" id="KW-0645">Protease</keyword>
<dbReference type="PROSITE" id="PS00138">
    <property type="entry name" value="SUBTILASE_SER"/>
    <property type="match status" value="1"/>
</dbReference>
<dbReference type="InterPro" id="IPR036852">
    <property type="entry name" value="Peptidase_S8/S53_dom_sf"/>
</dbReference>
<dbReference type="InterPro" id="IPR000209">
    <property type="entry name" value="Peptidase_S8/S53_dom"/>
</dbReference>
<comment type="similarity">
    <text evidence="1 5 6">Belongs to the peptidase S8 family.</text>
</comment>
<evidence type="ECO:0000256" key="4">
    <source>
        <dbReference type="ARBA" id="ARBA00022825"/>
    </source>
</evidence>
<accession>A0ABX2FBR5</accession>
<dbReference type="Pfam" id="PF00082">
    <property type="entry name" value="Peptidase_S8"/>
    <property type="match status" value="1"/>
</dbReference>
<dbReference type="CDD" id="cd00306">
    <property type="entry name" value="Peptidases_S8_S53"/>
    <property type="match status" value="1"/>
</dbReference>
<sequence>MPGHPVNVSFVDTQHTMRLSEWVSRWHRRIPDLVLHDPDGPGESLVRAGQLVVEPAAVQPVSEQLRRWVDRIDPSGRIVLRDELRGRPVEVAADVTGKWRAAPNHVHIGGPIMLGTPTWIGGPEIDVPAPRPPAPETWDPPVTVAVLDTGLDPHPWFAGRPWLTEWGLQPEILDHDIDGTPDWQAGHGTFVAGVLISKAPGVTIRHHRVLSSMGITDDTTVAAALRAVQARGHIDIILLTSGCYTADNQCPPILEHEFAQITDTIVVVAAGNGGSSRPFWPAALDTVTAVAASDQTGTIAAFSNRGPWVDATAPGVDIISSHVRLKPDTPGVAPGTEAREYGFARWSGTSFAAPNVAADLAKLLHNGHPPAEALDRHSLDHPTL</sequence>
<dbReference type="PROSITE" id="PS51892">
    <property type="entry name" value="SUBTILASE"/>
    <property type="match status" value="1"/>
</dbReference>
<dbReference type="PANTHER" id="PTHR43806">
    <property type="entry name" value="PEPTIDASE S8"/>
    <property type="match status" value="1"/>
</dbReference>
<dbReference type="InterPro" id="IPR023827">
    <property type="entry name" value="Peptidase_S8_Asp-AS"/>
</dbReference>
<gene>
    <name evidence="8" type="ORF">GC106_59010</name>
</gene>
<dbReference type="EMBL" id="JAAATY010000021">
    <property type="protein sequence ID" value="NRN68658.1"/>
    <property type="molecule type" value="Genomic_DNA"/>
</dbReference>
<feature type="active site" description="Charge relay system" evidence="5">
    <location>
        <position position="187"/>
    </location>
</feature>
<evidence type="ECO:0000256" key="1">
    <source>
        <dbReference type="ARBA" id="ARBA00011073"/>
    </source>
</evidence>
<proteinExistence type="inferred from homology"/>
<organism evidence="8 9">
    <name type="scientific">Kibdelosporangium persicum</name>
    <dbReference type="NCBI Taxonomy" id="2698649"/>
    <lineage>
        <taxon>Bacteria</taxon>
        <taxon>Bacillati</taxon>
        <taxon>Actinomycetota</taxon>
        <taxon>Actinomycetes</taxon>
        <taxon>Pseudonocardiales</taxon>
        <taxon>Pseudonocardiaceae</taxon>
        <taxon>Kibdelosporangium</taxon>
    </lineage>
</organism>
<dbReference type="Proteomes" id="UP000763557">
    <property type="component" value="Unassembled WGS sequence"/>
</dbReference>
<dbReference type="InterPro" id="IPR015500">
    <property type="entry name" value="Peptidase_S8_subtilisin-rel"/>
</dbReference>
<dbReference type="PROSITE" id="PS00136">
    <property type="entry name" value="SUBTILASE_ASP"/>
    <property type="match status" value="1"/>
</dbReference>
<name>A0ABX2FBR5_9PSEU</name>
<evidence type="ECO:0000259" key="7">
    <source>
        <dbReference type="Pfam" id="PF00082"/>
    </source>
</evidence>
<feature type="active site" description="Charge relay system" evidence="5">
    <location>
        <position position="350"/>
    </location>
</feature>
<reference evidence="8 9" key="1">
    <citation type="submission" date="2020-01" db="EMBL/GenBank/DDBJ databases">
        <title>Kibdelosporangium persica a novel Actinomycetes from a hot desert in Iran.</title>
        <authorList>
            <person name="Safaei N."/>
            <person name="Zaburannyi N."/>
            <person name="Mueller R."/>
            <person name="Wink J."/>
        </authorList>
    </citation>
    <scope>NUCLEOTIDE SEQUENCE [LARGE SCALE GENOMIC DNA]</scope>
    <source>
        <strain evidence="8 9">4NS15</strain>
    </source>
</reference>
<evidence type="ECO:0000256" key="2">
    <source>
        <dbReference type="ARBA" id="ARBA00022670"/>
    </source>
</evidence>
<feature type="domain" description="Peptidase S8/S53" evidence="7">
    <location>
        <begin position="142"/>
        <end position="365"/>
    </location>
</feature>
<evidence type="ECO:0000256" key="3">
    <source>
        <dbReference type="ARBA" id="ARBA00022801"/>
    </source>
</evidence>
<dbReference type="Gene3D" id="3.40.50.200">
    <property type="entry name" value="Peptidase S8/S53 domain"/>
    <property type="match status" value="1"/>
</dbReference>
<evidence type="ECO:0000313" key="8">
    <source>
        <dbReference type="EMBL" id="NRN68658.1"/>
    </source>
</evidence>
<evidence type="ECO:0000256" key="5">
    <source>
        <dbReference type="PROSITE-ProRule" id="PRU01240"/>
    </source>
</evidence>